<sequence>MAIGYALLMSFRRQCQDIRYALLIRLLKILRQTTTGFALPLRAHQATECAAVGCRRIFSNLMSSALRIFGFGVRQVDIIDSQLHAPSFATKHLVHYGYRPATPRSRPSDKKYIRSIRFVHSLHDCEEKMNVGLDSIRKEN</sequence>
<dbReference type="AlphaFoldDB" id="G7YKP6"/>
<organism evidence="1 2">
    <name type="scientific">Clonorchis sinensis</name>
    <name type="common">Chinese liver fluke</name>
    <dbReference type="NCBI Taxonomy" id="79923"/>
    <lineage>
        <taxon>Eukaryota</taxon>
        <taxon>Metazoa</taxon>
        <taxon>Spiralia</taxon>
        <taxon>Lophotrochozoa</taxon>
        <taxon>Platyhelminthes</taxon>
        <taxon>Trematoda</taxon>
        <taxon>Digenea</taxon>
        <taxon>Opisthorchiida</taxon>
        <taxon>Opisthorchiata</taxon>
        <taxon>Opisthorchiidae</taxon>
        <taxon>Clonorchis</taxon>
    </lineage>
</organism>
<accession>G7YKP6</accession>
<evidence type="ECO:0000313" key="2">
    <source>
        <dbReference type="Proteomes" id="UP000008909"/>
    </source>
</evidence>
<proteinExistence type="predicted"/>
<reference key="2">
    <citation type="submission" date="2011-10" db="EMBL/GenBank/DDBJ databases">
        <title>The genome and transcriptome sequence of Clonorchis sinensis provide insights into the carcinogenic liver fluke.</title>
        <authorList>
            <person name="Wang X."/>
            <person name="Huang Y."/>
            <person name="Chen W."/>
            <person name="Liu H."/>
            <person name="Guo L."/>
            <person name="Chen Y."/>
            <person name="Luo F."/>
            <person name="Zhou W."/>
            <person name="Sun J."/>
            <person name="Mao Q."/>
            <person name="Liang P."/>
            <person name="Zhou C."/>
            <person name="Tian Y."/>
            <person name="Men J."/>
            <person name="Lv X."/>
            <person name="Huang L."/>
            <person name="Zhou J."/>
            <person name="Hu Y."/>
            <person name="Li R."/>
            <person name="Zhang F."/>
            <person name="Lei H."/>
            <person name="Li X."/>
            <person name="Hu X."/>
            <person name="Liang C."/>
            <person name="Xu J."/>
            <person name="Wu Z."/>
            <person name="Yu X."/>
        </authorList>
    </citation>
    <scope>NUCLEOTIDE SEQUENCE</scope>
    <source>
        <strain>Henan</strain>
    </source>
</reference>
<evidence type="ECO:0000313" key="1">
    <source>
        <dbReference type="EMBL" id="GAA53527.1"/>
    </source>
</evidence>
<gene>
    <name evidence="1" type="ORF">CLF_110425</name>
</gene>
<protein>
    <submittedName>
        <fullName evidence="1">Uncharacterized protein</fullName>
    </submittedName>
</protein>
<dbReference type="EMBL" id="DF143519">
    <property type="protein sequence ID" value="GAA53527.1"/>
    <property type="molecule type" value="Genomic_DNA"/>
</dbReference>
<dbReference type="Proteomes" id="UP000008909">
    <property type="component" value="Unassembled WGS sequence"/>
</dbReference>
<keyword evidence="2" id="KW-1185">Reference proteome</keyword>
<reference evidence="1" key="1">
    <citation type="journal article" date="2011" name="Genome Biol.">
        <title>The draft genome of the carcinogenic human liver fluke Clonorchis sinensis.</title>
        <authorList>
            <person name="Wang X."/>
            <person name="Chen W."/>
            <person name="Huang Y."/>
            <person name="Sun J."/>
            <person name="Men J."/>
            <person name="Liu H."/>
            <person name="Luo F."/>
            <person name="Guo L."/>
            <person name="Lv X."/>
            <person name="Deng C."/>
            <person name="Zhou C."/>
            <person name="Fan Y."/>
            <person name="Li X."/>
            <person name="Huang L."/>
            <person name="Hu Y."/>
            <person name="Liang C."/>
            <person name="Hu X."/>
            <person name="Xu J."/>
            <person name="Yu X."/>
        </authorList>
    </citation>
    <scope>NUCLEOTIDE SEQUENCE [LARGE SCALE GENOMIC DNA]</scope>
    <source>
        <strain evidence="1">Henan</strain>
    </source>
</reference>
<name>G7YKP6_CLOSI</name>